<accession>A0A7W8MUB3</accession>
<evidence type="ECO:0000313" key="2">
    <source>
        <dbReference type="EMBL" id="MBB5319109.1"/>
    </source>
</evidence>
<dbReference type="EMBL" id="JACHDY010000006">
    <property type="protein sequence ID" value="MBB5319109.1"/>
    <property type="molecule type" value="Genomic_DNA"/>
</dbReference>
<dbReference type="AlphaFoldDB" id="A0A7W8MUB3"/>
<gene>
    <name evidence="2" type="ORF">HDF09_003808</name>
</gene>
<sequence>MNVMLSRQLGRGMHTRVRTVPSGPPASSKPPVVNPQSMMTIRKFTSHDFTMEDLILRMLSTEQGATAHRSNPPR</sequence>
<evidence type="ECO:0000256" key="1">
    <source>
        <dbReference type="SAM" id="MobiDB-lite"/>
    </source>
</evidence>
<protein>
    <submittedName>
        <fullName evidence="2">Uncharacterized protein</fullName>
    </submittedName>
</protein>
<feature type="region of interest" description="Disordered" evidence="1">
    <location>
        <begin position="1"/>
        <end position="34"/>
    </location>
</feature>
<reference evidence="2" key="1">
    <citation type="submission" date="2020-08" db="EMBL/GenBank/DDBJ databases">
        <title>Genomic Encyclopedia of Type Strains, Phase IV (KMG-V): Genome sequencing to study the core and pangenomes of soil and plant-associated prokaryotes.</title>
        <authorList>
            <person name="Whitman W."/>
        </authorList>
    </citation>
    <scope>NUCLEOTIDE SEQUENCE [LARGE SCALE GENOMIC DNA]</scope>
    <source>
        <strain evidence="2">M8UP27</strain>
    </source>
</reference>
<evidence type="ECO:0000313" key="3">
    <source>
        <dbReference type="Proteomes" id="UP000568106"/>
    </source>
</evidence>
<name>A0A7W8MUB3_9BACT</name>
<keyword evidence="3" id="KW-1185">Reference proteome</keyword>
<comment type="caution">
    <text evidence="2">The sequence shown here is derived from an EMBL/GenBank/DDBJ whole genome shotgun (WGS) entry which is preliminary data.</text>
</comment>
<dbReference type="Proteomes" id="UP000568106">
    <property type="component" value="Unassembled WGS sequence"/>
</dbReference>
<organism evidence="2 3">
    <name type="scientific">Tunturiibacter empetritectus</name>
    <dbReference type="NCBI Taxonomy" id="3069691"/>
    <lineage>
        <taxon>Bacteria</taxon>
        <taxon>Pseudomonadati</taxon>
        <taxon>Acidobacteriota</taxon>
        <taxon>Terriglobia</taxon>
        <taxon>Terriglobales</taxon>
        <taxon>Acidobacteriaceae</taxon>
        <taxon>Tunturiibacter</taxon>
    </lineage>
</organism>
<proteinExistence type="predicted"/>